<dbReference type="Proteomes" id="UP000030361">
    <property type="component" value="Chromosome"/>
</dbReference>
<evidence type="ECO:0000313" key="3">
    <source>
        <dbReference type="Proteomes" id="UP000030361"/>
    </source>
</evidence>
<feature type="transmembrane region" description="Helical" evidence="1">
    <location>
        <begin position="20"/>
        <end position="48"/>
    </location>
</feature>
<protein>
    <recommendedName>
        <fullName evidence="4">Restriction endonuclease type IV Mrr domain-containing protein</fullName>
    </recommendedName>
</protein>
<dbReference type="EMBL" id="CP018906">
    <property type="protein sequence ID" value="AQW20962.1"/>
    <property type="molecule type" value="Genomic_DNA"/>
</dbReference>
<evidence type="ECO:0000313" key="2">
    <source>
        <dbReference type="EMBL" id="AQW20962.1"/>
    </source>
</evidence>
<keyword evidence="1" id="KW-1133">Transmembrane helix</keyword>
<evidence type="ECO:0000256" key="1">
    <source>
        <dbReference type="SAM" id="Phobius"/>
    </source>
</evidence>
<name>A0A1S6QH84_9LACO</name>
<keyword evidence="1" id="KW-0812">Transmembrane</keyword>
<sequence>MDDKSSSSFSSILSTLVTLVAFGLILVFGFYALIVAIVIIVLTLYWLIRGIIFLYQYFFHSKTLDAETFKDYYFDNLGKEKEIVFSLTQEQFTYYVAAIYHQLGYQNVRVIKSVIGDQLLVSADNGNQRTEVLCCYDTDDYQHHYDMNEVRSLFDRDIDNRIFFTKDYLTDEEVETLNSYFIDAIYGQGFTETIKNVIENN</sequence>
<reference evidence="2 3" key="1">
    <citation type="journal article" date="2015" name="Genome Announc.">
        <title>Genome Sequence of Lactobacillus curieae CCTCC M 2011381T, a Novel Producer of Gamma-aminobutyric Acid.</title>
        <authorList>
            <person name="Wang Y."/>
            <person name="Wang Y."/>
            <person name="Lang C."/>
            <person name="Wei D."/>
            <person name="Xu P."/>
            <person name="Xie J."/>
        </authorList>
    </citation>
    <scope>NUCLEOTIDE SEQUENCE [LARGE SCALE GENOMIC DNA]</scope>
    <source>
        <strain evidence="2 3">CCTCC M 2011381</strain>
    </source>
</reference>
<accession>A0A1S6QH84</accession>
<dbReference type="AlphaFoldDB" id="A0A1S6QH84"/>
<dbReference type="RefSeq" id="WP_035166282.1">
    <property type="nucleotide sequence ID" value="NZ_CP018906.1"/>
</dbReference>
<evidence type="ECO:0008006" key="4">
    <source>
        <dbReference type="Google" id="ProtNLM"/>
    </source>
</evidence>
<organism evidence="2 3">
    <name type="scientific">Lentilactobacillus curieae</name>
    <dbReference type="NCBI Taxonomy" id="1138822"/>
    <lineage>
        <taxon>Bacteria</taxon>
        <taxon>Bacillati</taxon>
        <taxon>Bacillota</taxon>
        <taxon>Bacilli</taxon>
        <taxon>Lactobacillales</taxon>
        <taxon>Lactobacillaceae</taxon>
        <taxon>Lentilactobacillus</taxon>
    </lineage>
</organism>
<keyword evidence="3" id="KW-1185">Reference proteome</keyword>
<proteinExistence type="predicted"/>
<keyword evidence="1" id="KW-0472">Membrane</keyword>
<dbReference type="KEGG" id="lcu:PL11_003040"/>
<gene>
    <name evidence="2" type="ORF">PL11_003040</name>
</gene>